<keyword evidence="8" id="KW-0378">Hydrolase</keyword>
<evidence type="ECO:0000256" key="7">
    <source>
        <dbReference type="ARBA" id="ARBA00022723"/>
    </source>
</evidence>
<organism evidence="10 11">
    <name type="scientific">Oceanidesulfovibrio indonesiensis</name>
    <dbReference type="NCBI Taxonomy" id="54767"/>
    <lineage>
        <taxon>Bacteria</taxon>
        <taxon>Pseudomonadati</taxon>
        <taxon>Thermodesulfobacteriota</taxon>
        <taxon>Desulfovibrionia</taxon>
        <taxon>Desulfovibrionales</taxon>
        <taxon>Desulfovibrionaceae</taxon>
        <taxon>Oceanidesulfovibrio</taxon>
    </lineage>
</organism>
<comment type="cofactor">
    <cofactor evidence="2">
        <name>Mg(2+)</name>
        <dbReference type="ChEBI" id="CHEBI:18420"/>
    </cofactor>
</comment>
<protein>
    <submittedName>
        <fullName evidence="10">Aminopeptidase</fullName>
    </submittedName>
</protein>
<keyword evidence="9" id="KW-0482">Metalloprotease</keyword>
<evidence type="ECO:0000256" key="1">
    <source>
        <dbReference type="ARBA" id="ARBA00001941"/>
    </source>
</evidence>
<dbReference type="GO" id="GO:0004177">
    <property type="term" value="F:aminopeptidase activity"/>
    <property type="evidence" value="ECO:0007669"/>
    <property type="project" value="UniProtKB-KW"/>
</dbReference>
<dbReference type="Proteomes" id="UP000448292">
    <property type="component" value="Unassembled WGS sequence"/>
</dbReference>
<evidence type="ECO:0000256" key="3">
    <source>
        <dbReference type="ARBA" id="ARBA00001947"/>
    </source>
</evidence>
<accession>A0A7M3MHC8</accession>
<name>A0A7M3MHC8_9BACT</name>
<proteinExistence type="inferred from homology"/>
<dbReference type="InterPro" id="IPR000787">
    <property type="entry name" value="Peptidase_M29"/>
</dbReference>
<keyword evidence="11" id="KW-1185">Reference proteome</keyword>
<dbReference type="Gene3D" id="3.40.1830.10">
    <property type="entry name" value="Thermophilic metalloprotease (M29)"/>
    <property type="match status" value="1"/>
</dbReference>
<dbReference type="OrthoDB" id="9803993at2"/>
<evidence type="ECO:0000256" key="6">
    <source>
        <dbReference type="ARBA" id="ARBA00022670"/>
    </source>
</evidence>
<dbReference type="InterPro" id="IPR052170">
    <property type="entry name" value="M29_Exopeptidase"/>
</dbReference>
<comment type="caution">
    <text evidence="10">The sequence shown here is derived from an EMBL/GenBank/DDBJ whole genome shotgun (WGS) entry which is preliminary data.</text>
</comment>
<keyword evidence="7" id="KW-0479">Metal-binding</keyword>
<dbReference type="InterPro" id="IPR035097">
    <property type="entry name" value="M29_N-terminal"/>
</dbReference>
<evidence type="ECO:0000313" key="11">
    <source>
        <dbReference type="Proteomes" id="UP000448292"/>
    </source>
</evidence>
<keyword evidence="6" id="KW-0645">Protease</keyword>
<comment type="similarity">
    <text evidence="4">Belongs to the peptidase M29 family.</text>
</comment>
<evidence type="ECO:0000256" key="2">
    <source>
        <dbReference type="ARBA" id="ARBA00001946"/>
    </source>
</evidence>
<dbReference type="PANTHER" id="PTHR34448:SF1">
    <property type="entry name" value="BLL6088 PROTEIN"/>
    <property type="match status" value="1"/>
</dbReference>
<dbReference type="GO" id="GO:0046872">
    <property type="term" value="F:metal ion binding"/>
    <property type="evidence" value="ECO:0007669"/>
    <property type="project" value="UniProtKB-KW"/>
</dbReference>
<comment type="cofactor">
    <cofactor evidence="1">
        <name>Co(2+)</name>
        <dbReference type="ChEBI" id="CHEBI:48828"/>
    </cofactor>
</comment>
<evidence type="ECO:0000256" key="4">
    <source>
        <dbReference type="ARBA" id="ARBA00008236"/>
    </source>
</evidence>
<dbReference type="EMBL" id="QMIE01000003">
    <property type="protein sequence ID" value="TVM18899.1"/>
    <property type="molecule type" value="Genomic_DNA"/>
</dbReference>
<evidence type="ECO:0000256" key="5">
    <source>
        <dbReference type="ARBA" id="ARBA00022438"/>
    </source>
</evidence>
<evidence type="ECO:0000256" key="9">
    <source>
        <dbReference type="ARBA" id="ARBA00023049"/>
    </source>
</evidence>
<dbReference type="Pfam" id="PF02073">
    <property type="entry name" value="Peptidase_M29"/>
    <property type="match status" value="1"/>
</dbReference>
<evidence type="ECO:0000256" key="8">
    <source>
        <dbReference type="ARBA" id="ARBA00022801"/>
    </source>
</evidence>
<dbReference type="AlphaFoldDB" id="A0A7M3MHC8"/>
<dbReference type="GO" id="GO:0008237">
    <property type="term" value="F:metallopeptidase activity"/>
    <property type="evidence" value="ECO:0007669"/>
    <property type="project" value="UniProtKB-KW"/>
</dbReference>
<reference evidence="10 11" key="1">
    <citation type="submission" date="2018-06" db="EMBL/GenBank/DDBJ databases">
        <title>Complete genome of Desulfovibrio indonesiensis P37SLT.</title>
        <authorList>
            <person name="Crispim J.S."/>
            <person name="Vidigal P.M.P."/>
            <person name="Silva L.C.F."/>
            <person name="Laguardia C.N."/>
            <person name="Araujo L.C."/>
            <person name="Dias R.S."/>
            <person name="Sousa M.P."/>
            <person name="Paula S.O."/>
            <person name="Silva C."/>
        </authorList>
    </citation>
    <scope>NUCLEOTIDE SEQUENCE [LARGE SCALE GENOMIC DNA]</scope>
    <source>
        <strain evidence="10 11">P37SLT</strain>
    </source>
</reference>
<comment type="cofactor">
    <cofactor evidence="3">
        <name>Zn(2+)</name>
        <dbReference type="ChEBI" id="CHEBI:29105"/>
    </cofactor>
</comment>
<dbReference type="RefSeq" id="WP_144302174.1">
    <property type="nucleotide sequence ID" value="NZ_QMIE01000003.1"/>
</dbReference>
<dbReference type="GO" id="GO:0006508">
    <property type="term" value="P:proteolysis"/>
    <property type="evidence" value="ECO:0007669"/>
    <property type="project" value="UniProtKB-KW"/>
</dbReference>
<dbReference type="PANTHER" id="PTHR34448">
    <property type="entry name" value="AMINOPEPTIDASE"/>
    <property type="match status" value="1"/>
</dbReference>
<keyword evidence="5 10" id="KW-0031">Aminopeptidase</keyword>
<dbReference type="SUPFAM" id="SSF144052">
    <property type="entry name" value="Thermophilic metalloprotease-like"/>
    <property type="match status" value="1"/>
</dbReference>
<gene>
    <name evidence="10" type="ORF">DPQ33_05425</name>
</gene>
<sequence>MTTPAYSQSVFTDIELENYAEVLLWGLSVARKGKFKKSDLVLVKYDPEALPLAEAVTGLLHRQGRIPILRAKQSTRMEYDFYKYANNKRLTYEIPGDHELYSNLNGMVHIMGPSSRTHLASIDPEQMSIHTKSLRPLRLILNRREELGEFGSTLGLYPTQGLAELAGLGLGDYTEQVKKACKLNNGTPVTQWKLFQKDAHEIVNWLNGLDIQTVRIQSERADLLMSVGERRTWVALTGRNIPSFEFYTSPDWRTAEGVYYADQPTFAAGARIQGIRLEFRMGEAVNIAAEEGQANAFTQLTLDQGSNKLGEFALVDKRFSPIDRYMANTLYDENHGGEHGSCHVALGQSYSNAYAGDPASLDSDRKRILGFNTSALHWDLVNTEDKRVTATLPGGEKRTIYENGQFTL</sequence>
<evidence type="ECO:0000313" key="10">
    <source>
        <dbReference type="EMBL" id="TVM18899.1"/>
    </source>
</evidence>